<comment type="similarity">
    <text evidence="1">Belongs to the cytochrome P450 family.</text>
</comment>
<organism evidence="3 4">
    <name type="scientific">Actinoplanes friuliensis DSM 7358</name>
    <dbReference type="NCBI Taxonomy" id="1246995"/>
    <lineage>
        <taxon>Bacteria</taxon>
        <taxon>Bacillati</taxon>
        <taxon>Actinomycetota</taxon>
        <taxon>Actinomycetes</taxon>
        <taxon>Micromonosporales</taxon>
        <taxon>Micromonosporaceae</taxon>
        <taxon>Actinoplanes</taxon>
    </lineage>
</organism>
<dbReference type="eggNOG" id="COG2124">
    <property type="taxonomic scope" value="Bacteria"/>
</dbReference>
<gene>
    <name evidence="3" type="ORF">AFR_31630</name>
</gene>
<dbReference type="GO" id="GO:0016705">
    <property type="term" value="F:oxidoreductase activity, acting on paired donors, with incorporation or reduction of molecular oxygen"/>
    <property type="evidence" value="ECO:0007669"/>
    <property type="project" value="InterPro"/>
</dbReference>
<accession>U5W9K2</accession>
<evidence type="ECO:0000313" key="4">
    <source>
        <dbReference type="Proteomes" id="UP000017746"/>
    </source>
</evidence>
<dbReference type="AlphaFoldDB" id="U5W9K2"/>
<dbReference type="HOGENOM" id="CLU_638788_0_0_11"/>
<dbReference type="SUPFAM" id="SSF48264">
    <property type="entry name" value="Cytochrome P450"/>
    <property type="match status" value="1"/>
</dbReference>
<dbReference type="GO" id="GO:0020037">
    <property type="term" value="F:heme binding"/>
    <property type="evidence" value="ECO:0007669"/>
    <property type="project" value="InterPro"/>
</dbReference>
<evidence type="ECO:0000256" key="1">
    <source>
        <dbReference type="ARBA" id="ARBA00010617"/>
    </source>
</evidence>
<dbReference type="PATRIC" id="fig|1246995.3.peg.6402"/>
<proteinExistence type="inferred from homology"/>
<protein>
    <submittedName>
        <fullName evidence="3">Cytochrome P450</fullName>
    </submittedName>
</protein>
<reference evidence="3 4" key="1">
    <citation type="journal article" date="2014" name="J. Biotechnol.">
        <title>Complete genome sequence of the actinobacterium Actinoplanes friuliensis HAG 010964, producer of the lipopeptide antibiotic friulimycin.</title>
        <authorList>
            <person name="Ruckert C."/>
            <person name="Szczepanowski R."/>
            <person name="Albersmeier A."/>
            <person name="Goesmann A."/>
            <person name="Fischer N."/>
            <person name="Steinkamper A."/>
            <person name="Puhler A."/>
            <person name="Biener R."/>
            <person name="Schwartz D."/>
            <person name="Kalinowski J."/>
        </authorList>
    </citation>
    <scope>NUCLEOTIDE SEQUENCE [LARGE SCALE GENOMIC DNA]</scope>
    <source>
        <strain evidence="3 4">DSM 7358</strain>
    </source>
</reference>
<dbReference type="InterPro" id="IPR036396">
    <property type="entry name" value="Cyt_P450_sf"/>
</dbReference>
<dbReference type="InterPro" id="IPR017972">
    <property type="entry name" value="Cyt_P450_CS"/>
</dbReference>
<dbReference type="RefSeq" id="WP_023560919.1">
    <property type="nucleotide sequence ID" value="NC_022657.1"/>
</dbReference>
<dbReference type="PROSITE" id="PS00086">
    <property type="entry name" value="CYTOCHROME_P450"/>
    <property type="match status" value="1"/>
</dbReference>
<dbReference type="GO" id="GO:0005506">
    <property type="term" value="F:iron ion binding"/>
    <property type="evidence" value="ECO:0007669"/>
    <property type="project" value="InterPro"/>
</dbReference>
<sequence length="370" mass="38527">MNARSRDRRVYLAGHPVLFALLAATRSRPTWRLGRTLLVHDREAFTAALTRIPLDRTAEGTTGGAATRLTSGDLLFDQHGDTHRRTRRSTADSLGAAGVARLRPTWTEILDRGLKPLHDGDTVDLVPLTAELAGTTAAALIGRTLDGPSLAAAACAAAATAARAHVPGLPRFGAARRAREATERLSALVAPDGGPSSGLATMLAVAAITTTVAALPRAAAWTADANLWGYAHSPALVDELLRVTAPTPLLPRVAAAPGLLPASPGKPRAQGRSGGSGGCPVRAGDRMLLIARHAVEAHRLDPDPARPVPAQIAQLVFGVGPHACPGARLARAQLADLLQALAPLRPVVVKARADRHSALPSWRSLIVRAS</sequence>
<feature type="compositionally biased region" description="Low complexity" evidence="2">
    <location>
        <begin position="256"/>
        <end position="267"/>
    </location>
</feature>
<dbReference type="PRINTS" id="PR00359">
    <property type="entry name" value="BP450"/>
</dbReference>
<dbReference type="STRING" id="1246995.AFR_31630"/>
<name>U5W9K2_9ACTN</name>
<dbReference type="GO" id="GO:0004497">
    <property type="term" value="F:monooxygenase activity"/>
    <property type="evidence" value="ECO:0007669"/>
    <property type="project" value="InterPro"/>
</dbReference>
<dbReference type="InterPro" id="IPR002397">
    <property type="entry name" value="Cyt_P450_B"/>
</dbReference>
<evidence type="ECO:0000313" key="3">
    <source>
        <dbReference type="EMBL" id="AGZ44586.1"/>
    </source>
</evidence>
<dbReference type="PANTHER" id="PTHR46696">
    <property type="entry name" value="P450, PUTATIVE (EUROFUNG)-RELATED"/>
    <property type="match status" value="1"/>
</dbReference>
<feature type="region of interest" description="Disordered" evidence="2">
    <location>
        <begin position="256"/>
        <end position="278"/>
    </location>
</feature>
<dbReference type="PANTHER" id="PTHR46696:SF1">
    <property type="entry name" value="CYTOCHROME P450 YJIB-RELATED"/>
    <property type="match status" value="1"/>
</dbReference>
<dbReference type="Gene3D" id="1.10.630.10">
    <property type="entry name" value="Cytochrome P450"/>
    <property type="match status" value="2"/>
</dbReference>
<dbReference type="KEGG" id="afs:AFR_31630"/>
<evidence type="ECO:0000256" key="2">
    <source>
        <dbReference type="SAM" id="MobiDB-lite"/>
    </source>
</evidence>
<dbReference type="EMBL" id="CP006272">
    <property type="protein sequence ID" value="AGZ44586.1"/>
    <property type="molecule type" value="Genomic_DNA"/>
</dbReference>
<keyword evidence="4" id="KW-1185">Reference proteome</keyword>
<dbReference type="Proteomes" id="UP000017746">
    <property type="component" value="Chromosome"/>
</dbReference>